<feature type="domain" description="DUF4349" evidence="2">
    <location>
        <begin position="89"/>
        <end position="305"/>
    </location>
</feature>
<protein>
    <recommendedName>
        <fullName evidence="2">DUF4349 domain-containing protein</fullName>
    </recommendedName>
</protein>
<gene>
    <name evidence="3" type="ORF">SDC9_94952</name>
</gene>
<dbReference type="PROSITE" id="PS51257">
    <property type="entry name" value="PROKAR_LIPOPROTEIN"/>
    <property type="match status" value="1"/>
</dbReference>
<proteinExistence type="predicted"/>
<comment type="caution">
    <text evidence="3">The sequence shown here is derived from an EMBL/GenBank/DDBJ whole genome shotgun (WGS) entry which is preliminary data.</text>
</comment>
<organism evidence="3">
    <name type="scientific">bioreactor metagenome</name>
    <dbReference type="NCBI Taxonomy" id="1076179"/>
    <lineage>
        <taxon>unclassified sequences</taxon>
        <taxon>metagenomes</taxon>
        <taxon>ecological metagenomes</taxon>
    </lineage>
</organism>
<feature type="transmembrane region" description="Helical" evidence="1">
    <location>
        <begin position="284"/>
        <end position="309"/>
    </location>
</feature>
<dbReference type="InterPro" id="IPR025645">
    <property type="entry name" value="DUF4349"/>
</dbReference>
<evidence type="ECO:0000259" key="2">
    <source>
        <dbReference type="Pfam" id="PF14257"/>
    </source>
</evidence>
<sequence length="333" mass="37249">MKLIKNKLTILLSVILLISLISSCAANVGRDSVSTNETAETPAVAPAAVDMASGSTSAGMKDGYSYTQNTTGSFLPPIENESSLPNQDRKIIMTANVTMQTTEFEKALGGINDLVKQYGGYLERNSSYMGEYYDKVRRKSADIGVRIPADKYAEFMSAVSEVAYISNVSENATDVSQQYYDLESRLKTLRLQQDKYTDMLEKAGTMADSIEIEKALTEVIYQIESYTTNLERLKGQIDYSTINISVIEVYQISDEGNMPKTFWERLGNKLKSTGQDTLMLFENIIIGLISLLPIVFLLIPVILVILIVIKVRRNRIRRKEKAKEQENKESNPV</sequence>
<dbReference type="Pfam" id="PF14257">
    <property type="entry name" value="DUF4349"/>
    <property type="match status" value="1"/>
</dbReference>
<evidence type="ECO:0000256" key="1">
    <source>
        <dbReference type="SAM" id="Phobius"/>
    </source>
</evidence>
<keyword evidence="1" id="KW-1133">Transmembrane helix</keyword>
<reference evidence="3" key="1">
    <citation type="submission" date="2019-08" db="EMBL/GenBank/DDBJ databases">
        <authorList>
            <person name="Kucharzyk K."/>
            <person name="Murdoch R.W."/>
            <person name="Higgins S."/>
            <person name="Loffler F."/>
        </authorList>
    </citation>
    <scope>NUCLEOTIDE SEQUENCE</scope>
</reference>
<dbReference type="EMBL" id="VSSQ01012006">
    <property type="protein sequence ID" value="MPM48228.1"/>
    <property type="molecule type" value="Genomic_DNA"/>
</dbReference>
<evidence type="ECO:0000313" key="3">
    <source>
        <dbReference type="EMBL" id="MPM48228.1"/>
    </source>
</evidence>
<keyword evidence="1" id="KW-0472">Membrane</keyword>
<name>A0A645A687_9ZZZZ</name>
<keyword evidence="1" id="KW-0812">Transmembrane</keyword>
<accession>A0A645A687</accession>
<dbReference type="AlphaFoldDB" id="A0A645A687"/>